<feature type="transmembrane region" description="Helical" evidence="1">
    <location>
        <begin position="46"/>
        <end position="68"/>
    </location>
</feature>
<name>A0A5E4WML7_9BURK</name>
<proteinExistence type="predicted"/>
<gene>
    <name evidence="2" type="ORF">PPN31114_03332</name>
</gene>
<evidence type="ECO:0000313" key="3">
    <source>
        <dbReference type="Proteomes" id="UP000366945"/>
    </source>
</evidence>
<keyword evidence="3" id="KW-1185">Reference proteome</keyword>
<dbReference type="AlphaFoldDB" id="A0A5E4WML7"/>
<sequence length="102" mass="11359">MLPTFQIDGNWIDCCAVLHGVAYVAWRAWITRRSQRSSATTRASDFAFGVALFPQYVLLMCVASSTFIEGLAQSSRISLCIAGSYALAAMWQERRDDHALTH</sequence>
<protein>
    <submittedName>
        <fullName evidence="2">Uncharacterized protein</fullName>
    </submittedName>
</protein>
<evidence type="ECO:0000256" key="1">
    <source>
        <dbReference type="SAM" id="Phobius"/>
    </source>
</evidence>
<reference evidence="2 3" key="1">
    <citation type="submission" date="2019-08" db="EMBL/GenBank/DDBJ databases">
        <authorList>
            <person name="Peeters C."/>
        </authorList>
    </citation>
    <scope>NUCLEOTIDE SEQUENCE [LARGE SCALE GENOMIC DNA]</scope>
    <source>
        <strain evidence="2 3">LMG 31114</strain>
    </source>
</reference>
<dbReference type="EMBL" id="CABPSK010000003">
    <property type="protein sequence ID" value="VVE24834.1"/>
    <property type="molecule type" value="Genomic_DNA"/>
</dbReference>
<evidence type="ECO:0000313" key="2">
    <source>
        <dbReference type="EMBL" id="VVE24834.1"/>
    </source>
</evidence>
<feature type="transmembrane region" description="Helical" evidence="1">
    <location>
        <begin position="6"/>
        <end position="26"/>
    </location>
</feature>
<accession>A0A5E4WML7</accession>
<keyword evidence="1" id="KW-1133">Transmembrane helix</keyword>
<keyword evidence="1" id="KW-0472">Membrane</keyword>
<dbReference type="Proteomes" id="UP000366945">
    <property type="component" value="Unassembled WGS sequence"/>
</dbReference>
<organism evidence="2 3">
    <name type="scientific">Pandoraea pneumonica</name>
    <dbReference type="NCBI Taxonomy" id="2508299"/>
    <lineage>
        <taxon>Bacteria</taxon>
        <taxon>Pseudomonadati</taxon>
        <taxon>Pseudomonadota</taxon>
        <taxon>Betaproteobacteria</taxon>
        <taxon>Burkholderiales</taxon>
        <taxon>Burkholderiaceae</taxon>
        <taxon>Pandoraea</taxon>
    </lineage>
</organism>
<keyword evidence="1" id="KW-0812">Transmembrane</keyword>